<evidence type="ECO:0000313" key="3">
    <source>
        <dbReference type="Proteomes" id="UP000283509"/>
    </source>
</evidence>
<feature type="region of interest" description="Disordered" evidence="1">
    <location>
        <begin position="184"/>
        <end position="232"/>
    </location>
</feature>
<sequence length="249" mass="27163">MTLLPPMANPSCPSTDLLSLYRGNRSGDRTRPCLTPLRMAFQSVWSDPSLAAAFCSQYNRCEVTDAWSASTTFKDHLDFSFSCAPESLKISFSGGALDGEFFHFQRSQKYVISTKNANTEHRLTGKSSNWTLTLSSTKGVQLIDTANKKTLPISLVKGRPGVCYQAQFEADTNIDFRFLHHAQPESSKPTAATEDLPPSDPPATSAETASTSTLFPSPDLGGSEVRSSEGRAERDAGLQFLMAALMFLM</sequence>
<comment type="caution">
    <text evidence="2">The sequence shown here is derived from an EMBL/GenBank/DDBJ whole genome shotgun (WGS) entry which is preliminary data.</text>
</comment>
<reference evidence="2 3" key="2">
    <citation type="submission" date="2019-01" db="EMBL/GenBank/DDBJ databases">
        <title>The decoding of complex shrimp genome reveals the adaptation for benthos swimmer, frequently molting mechanism and breeding impact on genome.</title>
        <authorList>
            <person name="Sun Y."/>
            <person name="Gao Y."/>
            <person name="Yu Y."/>
        </authorList>
    </citation>
    <scope>NUCLEOTIDE SEQUENCE [LARGE SCALE GENOMIC DNA]</scope>
    <source>
        <tissue evidence="2">Muscle</tissue>
    </source>
</reference>
<keyword evidence="3" id="KW-1185">Reference proteome</keyword>
<reference evidence="2 3" key="1">
    <citation type="submission" date="2018-04" db="EMBL/GenBank/DDBJ databases">
        <authorList>
            <person name="Zhang X."/>
            <person name="Yuan J."/>
            <person name="Li F."/>
            <person name="Xiang J."/>
        </authorList>
    </citation>
    <scope>NUCLEOTIDE SEQUENCE [LARGE SCALE GENOMIC DNA]</scope>
    <source>
        <tissue evidence="2">Muscle</tissue>
    </source>
</reference>
<gene>
    <name evidence="2" type="ORF">C7M84_013808</name>
</gene>
<dbReference type="AlphaFoldDB" id="A0A3R7M622"/>
<dbReference type="OrthoDB" id="6379405at2759"/>
<feature type="compositionally biased region" description="Low complexity" evidence="1">
    <location>
        <begin position="202"/>
        <end position="213"/>
    </location>
</feature>
<accession>A0A3R7M622</accession>
<evidence type="ECO:0000256" key="1">
    <source>
        <dbReference type="SAM" id="MobiDB-lite"/>
    </source>
</evidence>
<name>A0A3R7M622_PENVA</name>
<organism evidence="2 3">
    <name type="scientific">Penaeus vannamei</name>
    <name type="common">Whiteleg shrimp</name>
    <name type="synonym">Litopenaeus vannamei</name>
    <dbReference type="NCBI Taxonomy" id="6689"/>
    <lineage>
        <taxon>Eukaryota</taxon>
        <taxon>Metazoa</taxon>
        <taxon>Ecdysozoa</taxon>
        <taxon>Arthropoda</taxon>
        <taxon>Crustacea</taxon>
        <taxon>Multicrustacea</taxon>
        <taxon>Malacostraca</taxon>
        <taxon>Eumalacostraca</taxon>
        <taxon>Eucarida</taxon>
        <taxon>Decapoda</taxon>
        <taxon>Dendrobranchiata</taxon>
        <taxon>Penaeoidea</taxon>
        <taxon>Penaeidae</taxon>
        <taxon>Penaeus</taxon>
    </lineage>
</organism>
<proteinExistence type="predicted"/>
<evidence type="ECO:0000313" key="2">
    <source>
        <dbReference type="EMBL" id="ROT68075.1"/>
    </source>
</evidence>
<dbReference type="EMBL" id="QCYY01002722">
    <property type="protein sequence ID" value="ROT68075.1"/>
    <property type="molecule type" value="Genomic_DNA"/>
</dbReference>
<dbReference type="Proteomes" id="UP000283509">
    <property type="component" value="Unassembled WGS sequence"/>
</dbReference>
<protein>
    <submittedName>
        <fullName evidence="2">Uncharacterized protein</fullName>
    </submittedName>
</protein>